<sequence length="232" mass="25792">MQLELNALPEVHARVALIVYTDHRQEQGVVMQHALGERDGALYMAEGVNVTRDTIEMLLKLNALQTLTLVPEHVVALGVGSLAWVVERQERKLLFQGATDKAVAALDGQVFPQPRLLFVTRGAQMFAYALRGTERPTGNTPLYRAPYFNIFSNHAVCNGSMQCPGAITPENADAWTQAFFYSNFVKPADSQKRWATGGTYRELWDAVREADEFKDEWLVPAGLTLEQAVGGR</sequence>
<dbReference type="InterPro" id="IPR022280">
    <property type="entry name" value="PRTRC_protein-B"/>
</dbReference>
<dbReference type="AlphaFoldDB" id="A0A2I9D334"/>
<dbReference type="RefSeq" id="WP_103128065.1">
    <property type="nucleotide sequence ID" value="NZ_BFAG01000002.1"/>
</dbReference>
<dbReference type="Proteomes" id="UP000236569">
    <property type="component" value="Unassembled WGS sequence"/>
</dbReference>
<comment type="caution">
    <text evidence="1">The sequence shown here is derived from an EMBL/GenBank/DDBJ whole genome shotgun (WGS) entry which is preliminary data.</text>
</comment>
<proteinExistence type="predicted"/>
<dbReference type="InterPro" id="IPR032787">
    <property type="entry name" value="Prok-E2_D"/>
</dbReference>
<protein>
    <recommendedName>
        <fullName evidence="3">PRTRC system protein B</fullName>
    </recommendedName>
</protein>
<gene>
    <name evidence="1" type="ORF">DAERI_020157</name>
</gene>
<reference evidence="2" key="1">
    <citation type="submission" date="2018-01" db="EMBL/GenBank/DDBJ databases">
        <title>Draft Genome Sequence of the Radioresistant Bacterium Deinococcus aerius TR0125, Isolated from the Higher Atmosphere above Japan.</title>
        <authorList>
            <person name="Satoh K."/>
            <person name="Arai H."/>
            <person name="Sanzen T."/>
            <person name="Kawaguchi Y."/>
            <person name="Hayashi H."/>
            <person name="Yokobori S."/>
            <person name="Yamagishi A."/>
            <person name="Oono Y."/>
            <person name="Narumi I."/>
        </authorList>
    </citation>
    <scope>NUCLEOTIDE SEQUENCE [LARGE SCALE GENOMIC DNA]</scope>
    <source>
        <strain evidence="2">TR0125</strain>
    </source>
</reference>
<name>A0A2I9D334_9DEIO</name>
<evidence type="ECO:0000313" key="2">
    <source>
        <dbReference type="Proteomes" id="UP000236569"/>
    </source>
</evidence>
<organism evidence="1 2">
    <name type="scientific">Deinococcus aerius</name>
    <dbReference type="NCBI Taxonomy" id="200253"/>
    <lineage>
        <taxon>Bacteria</taxon>
        <taxon>Thermotogati</taxon>
        <taxon>Deinococcota</taxon>
        <taxon>Deinococci</taxon>
        <taxon>Deinococcales</taxon>
        <taxon>Deinococcaceae</taxon>
        <taxon>Deinococcus</taxon>
    </lineage>
</organism>
<evidence type="ECO:0000313" key="1">
    <source>
        <dbReference type="EMBL" id="GBF04560.1"/>
    </source>
</evidence>
<dbReference type="EMBL" id="BFAG01000002">
    <property type="protein sequence ID" value="GBF04560.1"/>
    <property type="molecule type" value="Genomic_DNA"/>
</dbReference>
<dbReference type="NCBIfam" id="TIGR03737">
    <property type="entry name" value="PRTRC_B"/>
    <property type="match status" value="1"/>
</dbReference>
<accession>A0A2I9D334</accession>
<evidence type="ECO:0008006" key="3">
    <source>
        <dbReference type="Google" id="ProtNLM"/>
    </source>
</evidence>
<keyword evidence="2" id="KW-1185">Reference proteome</keyword>
<dbReference type="Pfam" id="PF14460">
    <property type="entry name" value="Prok-E2_D"/>
    <property type="match status" value="1"/>
</dbReference>
<dbReference type="OrthoDB" id="67327at2"/>